<reference evidence="1 2" key="1">
    <citation type="submission" date="2020-08" db="EMBL/GenBank/DDBJ databases">
        <title>Genomic Encyclopedia of Type Strains, Phase III (KMG-III): the genomes of soil and plant-associated and newly described type strains.</title>
        <authorList>
            <person name="Whitman W."/>
        </authorList>
    </citation>
    <scope>NUCLEOTIDE SEQUENCE [LARGE SCALE GENOMIC DNA]</scope>
    <source>
        <strain evidence="1 2">CECT 8571</strain>
    </source>
</reference>
<keyword evidence="2" id="KW-1185">Reference proteome</keyword>
<organism evidence="1 2">
    <name type="scientific">Simiduia aestuariiviva</name>
    <dbReference type="NCBI Taxonomy" id="1510459"/>
    <lineage>
        <taxon>Bacteria</taxon>
        <taxon>Pseudomonadati</taxon>
        <taxon>Pseudomonadota</taxon>
        <taxon>Gammaproteobacteria</taxon>
        <taxon>Cellvibrionales</taxon>
        <taxon>Cellvibrionaceae</taxon>
        <taxon>Simiduia</taxon>
    </lineage>
</organism>
<protein>
    <submittedName>
        <fullName evidence="1">Uncharacterized protein</fullName>
    </submittedName>
</protein>
<name>A0A839UFM2_9GAMM</name>
<evidence type="ECO:0000313" key="2">
    <source>
        <dbReference type="Proteomes" id="UP000559987"/>
    </source>
</evidence>
<dbReference type="Proteomes" id="UP000559987">
    <property type="component" value="Unassembled WGS sequence"/>
</dbReference>
<comment type="caution">
    <text evidence="1">The sequence shown here is derived from an EMBL/GenBank/DDBJ whole genome shotgun (WGS) entry which is preliminary data.</text>
</comment>
<dbReference type="EMBL" id="JACHXZ010000001">
    <property type="protein sequence ID" value="MBB3166834.1"/>
    <property type="molecule type" value="Genomic_DNA"/>
</dbReference>
<sequence length="157" mass="18550">MNTEKLLIEIDKSFPFVKKPQGLELSFHKDDCPHCYYLRNDMEKYSEQIPKDGLRWLHNELSCLSSKGLLWVLPSLLRYCVQANDTYDGLETEFLIYHLSPDLKYQKDAIKQLSLFSKEQVGCLKMFLDWCKNHEHWSEYCCEEISRAIMFLEGVNA</sequence>
<dbReference type="AlphaFoldDB" id="A0A839UFM2"/>
<gene>
    <name evidence="1" type="ORF">FHS30_000010</name>
</gene>
<accession>A0A839UFM2</accession>
<proteinExistence type="predicted"/>
<dbReference type="RefSeq" id="WP_183907188.1">
    <property type="nucleotide sequence ID" value="NZ_JACHXZ010000001.1"/>
</dbReference>
<evidence type="ECO:0000313" key="1">
    <source>
        <dbReference type="EMBL" id="MBB3166834.1"/>
    </source>
</evidence>